<gene>
    <name evidence="1" type="ORF">H9815_01500</name>
</gene>
<organism evidence="1 2">
    <name type="scientific">Candidatus Ruania gallistercoris</name>
    <dbReference type="NCBI Taxonomy" id="2838746"/>
    <lineage>
        <taxon>Bacteria</taxon>
        <taxon>Bacillati</taxon>
        <taxon>Actinomycetota</taxon>
        <taxon>Actinomycetes</taxon>
        <taxon>Micrococcales</taxon>
        <taxon>Ruaniaceae</taxon>
        <taxon>Ruania</taxon>
    </lineage>
</organism>
<accession>A0A9D2EBU3</accession>
<reference evidence="1" key="2">
    <citation type="submission" date="2021-04" db="EMBL/GenBank/DDBJ databases">
        <authorList>
            <person name="Gilroy R."/>
        </authorList>
    </citation>
    <scope>NUCLEOTIDE SEQUENCE</scope>
    <source>
        <strain evidence="1">ChiGjej4B4-7305</strain>
    </source>
</reference>
<evidence type="ECO:0000313" key="2">
    <source>
        <dbReference type="Proteomes" id="UP000824037"/>
    </source>
</evidence>
<sequence length="265" mass="28976">MASGGFEPGEAPFRRAVTLQFHPDWPHQAGTVIEALAASGVYRSQFVTGISNGGLTAYPGGDRWRWESRLFAGRYDARPAEERPVYGAWNRRADPYGGAIRFGSAYLQLRPEVLERTTFCFPDSVFEPEHFGGPEALSELCALADQATDLDPLDEAVEAQVHGPVLLSRDVEAIVLDPCFADTAVAAAAATAGCPVRYHPGFRVATADLDSTYRGEKYVRLARSLGPDLTPDLIGRAARSGQHDLQVLKRVWHYLARFGRSGRLS</sequence>
<dbReference type="InterPro" id="IPR022074">
    <property type="entry name" value="DUF3626"/>
</dbReference>
<name>A0A9D2EBU3_9MICO</name>
<dbReference type="Proteomes" id="UP000824037">
    <property type="component" value="Unassembled WGS sequence"/>
</dbReference>
<evidence type="ECO:0000313" key="1">
    <source>
        <dbReference type="EMBL" id="HIZ34425.1"/>
    </source>
</evidence>
<dbReference type="Pfam" id="PF12294">
    <property type="entry name" value="DUF3626"/>
    <property type="match status" value="2"/>
</dbReference>
<comment type="caution">
    <text evidence="1">The sequence shown here is derived from an EMBL/GenBank/DDBJ whole genome shotgun (WGS) entry which is preliminary data.</text>
</comment>
<dbReference type="EMBL" id="DXBY01000029">
    <property type="protein sequence ID" value="HIZ34425.1"/>
    <property type="molecule type" value="Genomic_DNA"/>
</dbReference>
<reference evidence="1" key="1">
    <citation type="journal article" date="2021" name="PeerJ">
        <title>Extensive microbial diversity within the chicken gut microbiome revealed by metagenomics and culture.</title>
        <authorList>
            <person name="Gilroy R."/>
            <person name="Ravi A."/>
            <person name="Getino M."/>
            <person name="Pursley I."/>
            <person name="Horton D.L."/>
            <person name="Alikhan N.F."/>
            <person name="Baker D."/>
            <person name="Gharbi K."/>
            <person name="Hall N."/>
            <person name="Watson M."/>
            <person name="Adriaenssens E.M."/>
            <person name="Foster-Nyarko E."/>
            <person name="Jarju S."/>
            <person name="Secka A."/>
            <person name="Antonio M."/>
            <person name="Oren A."/>
            <person name="Chaudhuri R.R."/>
            <person name="La Ragione R."/>
            <person name="Hildebrand F."/>
            <person name="Pallen M.J."/>
        </authorList>
    </citation>
    <scope>NUCLEOTIDE SEQUENCE</scope>
    <source>
        <strain evidence="1">ChiGjej4B4-7305</strain>
    </source>
</reference>
<proteinExistence type="predicted"/>
<dbReference type="AlphaFoldDB" id="A0A9D2EBU3"/>
<protein>
    <submittedName>
        <fullName evidence="1">DUF3626 domain-containing protein</fullName>
    </submittedName>
</protein>